<dbReference type="EMBL" id="DRIG01000055">
    <property type="protein sequence ID" value="HEC78465.1"/>
    <property type="molecule type" value="Genomic_DNA"/>
</dbReference>
<proteinExistence type="predicted"/>
<dbReference type="InterPro" id="IPR010921">
    <property type="entry name" value="Trp_repressor/repl_initiator"/>
</dbReference>
<dbReference type="GO" id="GO:0004803">
    <property type="term" value="F:transposase activity"/>
    <property type="evidence" value="ECO:0007669"/>
    <property type="project" value="InterPro"/>
</dbReference>
<sequence>MARQLRIQYPGAYYHVTCRGNERKRIFKGDDDRRRFLYLLKESLEIYQVVLYAYVLMENHFHFVIQTKRANLSEFMRRFNICYTGWFNYHHNRCGHLYQGRYKALLIDVDNYLLELSRYLHLNPVRVGRLSKCDYRKRWLNLQVYQWSSLPGYINDKKVVKFVNYDMVLRMVGGRRAYQRFMVDGLKKDIENPFEDVQYQTILGDGDFVARVKNKYIEEGSLREQPMYRGMVSGVIDPEVVLRCVVRVMGIDRGELMKREQGGIVRGIAAEMLYKYSGLTQAQIGNLLGDVDYGAVYQLRYRMKKRLAHNKRLQVQYRNIEQAIKKNVEC</sequence>
<dbReference type="Proteomes" id="UP000885826">
    <property type="component" value="Unassembled WGS sequence"/>
</dbReference>
<dbReference type="SMART" id="SM01321">
    <property type="entry name" value="Y1_Tnp"/>
    <property type="match status" value="1"/>
</dbReference>
<organism evidence="2 3">
    <name type="scientific">candidate division WOR-3 bacterium</name>
    <dbReference type="NCBI Taxonomy" id="2052148"/>
    <lineage>
        <taxon>Bacteria</taxon>
        <taxon>Bacteria division WOR-3</taxon>
    </lineage>
</organism>
<dbReference type="Gene3D" id="1.10.1750.10">
    <property type="match status" value="1"/>
</dbReference>
<dbReference type="InterPro" id="IPR036515">
    <property type="entry name" value="Transposase_17_sf"/>
</dbReference>
<dbReference type="Pfam" id="PF01797">
    <property type="entry name" value="Y1_Tnp"/>
    <property type="match status" value="1"/>
</dbReference>
<dbReference type="AlphaFoldDB" id="A0A9C9EMA7"/>
<evidence type="ECO:0000313" key="2">
    <source>
        <dbReference type="EMBL" id="HEC78465.1"/>
    </source>
</evidence>
<name>A0A9C9EMA7_UNCW3</name>
<evidence type="ECO:0000313" key="3">
    <source>
        <dbReference type="Proteomes" id="UP000885826"/>
    </source>
</evidence>
<dbReference type="Gene3D" id="3.30.70.1290">
    <property type="entry name" value="Transposase IS200-like"/>
    <property type="match status" value="1"/>
</dbReference>
<dbReference type="PANTHER" id="PTHR34322">
    <property type="entry name" value="TRANSPOSASE, Y1_TNP DOMAIN-CONTAINING"/>
    <property type="match status" value="1"/>
</dbReference>
<accession>A0A9C9EMA7</accession>
<evidence type="ECO:0000259" key="1">
    <source>
        <dbReference type="SMART" id="SM01321"/>
    </source>
</evidence>
<gene>
    <name evidence="2" type="ORF">ENI34_04895</name>
</gene>
<dbReference type="SUPFAM" id="SSF48295">
    <property type="entry name" value="TrpR-like"/>
    <property type="match status" value="1"/>
</dbReference>
<feature type="domain" description="Transposase IS200-like" evidence="1">
    <location>
        <begin position="9"/>
        <end position="123"/>
    </location>
</feature>
<comment type="caution">
    <text evidence="2">The sequence shown here is derived from an EMBL/GenBank/DDBJ whole genome shotgun (WGS) entry which is preliminary data.</text>
</comment>
<dbReference type="SUPFAM" id="SSF143422">
    <property type="entry name" value="Transposase IS200-like"/>
    <property type="match status" value="1"/>
</dbReference>
<dbReference type="InterPro" id="IPR002686">
    <property type="entry name" value="Transposase_17"/>
</dbReference>
<dbReference type="PANTHER" id="PTHR34322:SF2">
    <property type="entry name" value="TRANSPOSASE IS200-LIKE DOMAIN-CONTAINING PROTEIN"/>
    <property type="match status" value="1"/>
</dbReference>
<reference evidence="2" key="1">
    <citation type="journal article" date="2020" name="mSystems">
        <title>Genome- and Community-Level Interaction Insights into Carbon Utilization and Element Cycling Functions of Hydrothermarchaeota in Hydrothermal Sediment.</title>
        <authorList>
            <person name="Zhou Z."/>
            <person name="Liu Y."/>
            <person name="Xu W."/>
            <person name="Pan J."/>
            <person name="Luo Z.H."/>
            <person name="Li M."/>
        </authorList>
    </citation>
    <scope>NUCLEOTIDE SEQUENCE</scope>
    <source>
        <strain evidence="2">HyVt-388</strain>
    </source>
</reference>
<protein>
    <recommendedName>
        <fullName evidence="1">Transposase IS200-like domain-containing protein</fullName>
    </recommendedName>
</protein>
<dbReference type="GO" id="GO:0006313">
    <property type="term" value="P:DNA transposition"/>
    <property type="evidence" value="ECO:0007669"/>
    <property type="project" value="InterPro"/>
</dbReference>
<dbReference type="GO" id="GO:0043565">
    <property type="term" value="F:sequence-specific DNA binding"/>
    <property type="evidence" value="ECO:0007669"/>
    <property type="project" value="InterPro"/>
</dbReference>